<dbReference type="GO" id="GO:0006450">
    <property type="term" value="P:regulation of translational fidelity"/>
    <property type="evidence" value="ECO:0007669"/>
    <property type="project" value="TreeGrafter"/>
</dbReference>
<evidence type="ECO:0000256" key="4">
    <source>
        <dbReference type="ARBA" id="ARBA00022490"/>
    </source>
</evidence>
<evidence type="ECO:0000256" key="12">
    <source>
        <dbReference type="SAM" id="MobiDB-lite"/>
    </source>
</evidence>
<dbReference type="SUPFAM" id="SSF55821">
    <property type="entry name" value="YrdC/RibB"/>
    <property type="match status" value="1"/>
</dbReference>
<organism evidence="14 15">
    <name type="scientific">Jonesia denitrificans (strain ATCC 14870 / DSM 20603 / BCRC 15368 / CIP 55.134 / JCM 11481 / NBRC 15587 / NCTC 10816 / Prevot 55134)</name>
    <name type="common">Listeria denitrificans</name>
    <dbReference type="NCBI Taxonomy" id="471856"/>
    <lineage>
        <taxon>Bacteria</taxon>
        <taxon>Bacillati</taxon>
        <taxon>Actinomycetota</taxon>
        <taxon>Actinomycetes</taxon>
        <taxon>Micrococcales</taxon>
        <taxon>Jonesiaceae</taxon>
        <taxon>Jonesia</taxon>
    </lineage>
</organism>
<dbReference type="InterPro" id="IPR050156">
    <property type="entry name" value="TC-AMP_synthase_SUA5"/>
</dbReference>
<keyword evidence="15" id="KW-1185">Reference proteome</keyword>
<evidence type="ECO:0000256" key="10">
    <source>
        <dbReference type="ARBA" id="ARBA00029774"/>
    </source>
</evidence>
<evidence type="ECO:0000256" key="8">
    <source>
        <dbReference type="ARBA" id="ARBA00022741"/>
    </source>
</evidence>
<dbReference type="GO" id="GO:0061710">
    <property type="term" value="F:L-threonylcarbamoyladenylate synthase"/>
    <property type="evidence" value="ECO:0007669"/>
    <property type="project" value="UniProtKB-EC"/>
</dbReference>
<feature type="region of interest" description="Disordered" evidence="12">
    <location>
        <begin position="217"/>
        <end position="246"/>
    </location>
</feature>
<keyword evidence="8" id="KW-0547">Nucleotide-binding</keyword>
<dbReference type="Gene3D" id="3.90.870.10">
    <property type="entry name" value="DHBP synthase"/>
    <property type="match status" value="1"/>
</dbReference>
<evidence type="ECO:0000256" key="5">
    <source>
        <dbReference type="ARBA" id="ARBA00022679"/>
    </source>
</evidence>
<dbReference type="GO" id="GO:0008033">
    <property type="term" value="P:tRNA processing"/>
    <property type="evidence" value="ECO:0007669"/>
    <property type="project" value="UniProtKB-KW"/>
</dbReference>
<dbReference type="InterPro" id="IPR017945">
    <property type="entry name" value="DHBP_synth_RibB-like_a/b_dom"/>
</dbReference>
<dbReference type="RefSeq" id="WP_015772054.1">
    <property type="nucleotide sequence ID" value="NC_013174.1"/>
</dbReference>
<comment type="catalytic activity">
    <reaction evidence="11">
        <text>L-threonine + hydrogencarbonate + ATP = L-threonylcarbamoyladenylate + diphosphate + H2O</text>
        <dbReference type="Rhea" id="RHEA:36407"/>
        <dbReference type="ChEBI" id="CHEBI:15377"/>
        <dbReference type="ChEBI" id="CHEBI:17544"/>
        <dbReference type="ChEBI" id="CHEBI:30616"/>
        <dbReference type="ChEBI" id="CHEBI:33019"/>
        <dbReference type="ChEBI" id="CHEBI:57926"/>
        <dbReference type="ChEBI" id="CHEBI:73682"/>
        <dbReference type="EC" id="2.7.7.87"/>
    </reaction>
</comment>
<feature type="compositionally biased region" description="Polar residues" evidence="12">
    <location>
        <begin position="224"/>
        <end position="246"/>
    </location>
</feature>
<evidence type="ECO:0000256" key="3">
    <source>
        <dbReference type="ARBA" id="ARBA00012584"/>
    </source>
</evidence>
<dbReference type="eggNOG" id="COG0009">
    <property type="taxonomic scope" value="Bacteria"/>
</dbReference>
<keyword evidence="7" id="KW-0548">Nucleotidyltransferase</keyword>
<dbReference type="HOGENOM" id="CLU_031397_3_1_11"/>
<dbReference type="PANTHER" id="PTHR17490:SF16">
    <property type="entry name" value="THREONYLCARBAMOYL-AMP SYNTHASE"/>
    <property type="match status" value="1"/>
</dbReference>
<evidence type="ECO:0000259" key="13">
    <source>
        <dbReference type="PROSITE" id="PS51163"/>
    </source>
</evidence>
<gene>
    <name evidence="14" type="ordered locus">Jden_1783</name>
</gene>
<sequence>MTSALWPAHHSGEWGNALDEAINQLHRGAVVVLPTDTVYGIGADAFNPSAVNALLRAKGRGRHMPPPVLVASPATIDALATHVPEGARALAERFWPGGLTLICHAQPSLAWDLGETQGTVALRVPDHPTALALLQRTGPLAVSSANRTGGEAALTAQQARDQLGDSVAVYLDAGEVPGGVASTIVDATTENLRLIRAGAVSLEELRAVTFVLDVGEELPDSPDVSATDQAMTAGSPTSDSQELSDQ</sequence>
<dbReference type="GO" id="GO:0005737">
    <property type="term" value="C:cytoplasm"/>
    <property type="evidence" value="ECO:0007669"/>
    <property type="project" value="UniProtKB-SubCell"/>
</dbReference>
<name>C7QZC8_JONDD</name>
<dbReference type="EC" id="2.7.7.87" evidence="3"/>
<dbReference type="GO" id="GO:0000049">
    <property type="term" value="F:tRNA binding"/>
    <property type="evidence" value="ECO:0007669"/>
    <property type="project" value="TreeGrafter"/>
</dbReference>
<comment type="similarity">
    <text evidence="2">Belongs to the SUA5 family.</text>
</comment>
<dbReference type="AlphaFoldDB" id="C7QZC8"/>
<dbReference type="InterPro" id="IPR006070">
    <property type="entry name" value="Sua5-like_dom"/>
</dbReference>
<keyword evidence="5" id="KW-0808">Transferase</keyword>
<dbReference type="Proteomes" id="UP000000628">
    <property type="component" value="Chromosome"/>
</dbReference>
<evidence type="ECO:0000256" key="9">
    <source>
        <dbReference type="ARBA" id="ARBA00022840"/>
    </source>
</evidence>
<keyword evidence="4" id="KW-0963">Cytoplasm</keyword>
<evidence type="ECO:0000256" key="2">
    <source>
        <dbReference type="ARBA" id="ARBA00007663"/>
    </source>
</evidence>
<keyword evidence="9" id="KW-0067">ATP-binding</keyword>
<evidence type="ECO:0000256" key="1">
    <source>
        <dbReference type="ARBA" id="ARBA00004496"/>
    </source>
</evidence>
<dbReference type="GO" id="GO:0005524">
    <property type="term" value="F:ATP binding"/>
    <property type="evidence" value="ECO:0007669"/>
    <property type="project" value="UniProtKB-KW"/>
</dbReference>
<dbReference type="KEGG" id="jde:Jden_1783"/>
<feature type="domain" description="YrdC-like" evidence="13">
    <location>
        <begin position="15"/>
        <end position="200"/>
    </location>
</feature>
<dbReference type="STRING" id="471856.Jden_1783"/>
<dbReference type="OrthoDB" id="9814580at2"/>
<dbReference type="PROSITE" id="PS51163">
    <property type="entry name" value="YRDC"/>
    <property type="match status" value="1"/>
</dbReference>
<evidence type="ECO:0000256" key="6">
    <source>
        <dbReference type="ARBA" id="ARBA00022694"/>
    </source>
</evidence>
<dbReference type="GO" id="GO:0003725">
    <property type="term" value="F:double-stranded RNA binding"/>
    <property type="evidence" value="ECO:0007669"/>
    <property type="project" value="InterPro"/>
</dbReference>
<accession>C7QZC8</accession>
<dbReference type="NCBIfam" id="TIGR00057">
    <property type="entry name" value="L-threonylcarbamoyladenylate synthase"/>
    <property type="match status" value="1"/>
</dbReference>
<protein>
    <recommendedName>
        <fullName evidence="10">L-threonylcarbamoyladenylate synthase</fullName>
        <ecNumber evidence="3">2.7.7.87</ecNumber>
    </recommendedName>
    <alternativeName>
        <fullName evidence="10">L-threonylcarbamoyladenylate synthase</fullName>
    </alternativeName>
</protein>
<proteinExistence type="inferred from homology"/>
<keyword evidence="6" id="KW-0819">tRNA processing</keyword>
<evidence type="ECO:0000313" key="14">
    <source>
        <dbReference type="EMBL" id="ACV09426.1"/>
    </source>
</evidence>
<dbReference type="Pfam" id="PF01300">
    <property type="entry name" value="Sua5_yciO_yrdC"/>
    <property type="match status" value="1"/>
</dbReference>
<comment type="subcellular location">
    <subcellularLocation>
        <location evidence="1">Cytoplasm</location>
    </subcellularLocation>
</comment>
<evidence type="ECO:0000256" key="7">
    <source>
        <dbReference type="ARBA" id="ARBA00022695"/>
    </source>
</evidence>
<dbReference type="PANTHER" id="PTHR17490">
    <property type="entry name" value="SUA5"/>
    <property type="match status" value="1"/>
</dbReference>
<dbReference type="EMBL" id="CP001706">
    <property type="protein sequence ID" value="ACV09426.1"/>
    <property type="molecule type" value="Genomic_DNA"/>
</dbReference>
<evidence type="ECO:0000256" key="11">
    <source>
        <dbReference type="ARBA" id="ARBA00048366"/>
    </source>
</evidence>
<reference evidence="14 15" key="1">
    <citation type="journal article" date="2009" name="Stand. Genomic Sci.">
        <title>Complete genome sequence of Jonesia denitrificans type strain (Prevot 55134).</title>
        <authorList>
            <person name="Pukall R."/>
            <person name="Gehrich-Schroter G."/>
            <person name="Lapidus A."/>
            <person name="Nolan M."/>
            <person name="Glavina Del Rio T."/>
            <person name="Lucas S."/>
            <person name="Chen F."/>
            <person name="Tice H."/>
            <person name="Pitluck S."/>
            <person name="Cheng J.F."/>
            <person name="Copeland A."/>
            <person name="Saunders E."/>
            <person name="Brettin T."/>
            <person name="Detter J.C."/>
            <person name="Bruce D."/>
            <person name="Goodwin L."/>
            <person name="Pati A."/>
            <person name="Ivanova N."/>
            <person name="Mavromatis K."/>
            <person name="Ovchinnikova G."/>
            <person name="Chen A."/>
            <person name="Palaniappan K."/>
            <person name="Land M."/>
            <person name="Hauser L."/>
            <person name="Chang Y.J."/>
            <person name="Jeffries C.D."/>
            <person name="Chain P."/>
            <person name="Goker M."/>
            <person name="Bristow J."/>
            <person name="Eisen J.A."/>
            <person name="Markowitz V."/>
            <person name="Hugenholtz P."/>
            <person name="Kyrpides N.C."/>
            <person name="Klenk H.P."/>
            <person name="Han C."/>
        </authorList>
    </citation>
    <scope>NUCLEOTIDE SEQUENCE [LARGE SCALE GENOMIC DNA]</scope>
    <source>
        <strain evidence="15">ATCC 14870 / DSM 20603 / BCRC 15368 / CIP 55.134 / JCM 11481 / NBRC 15587 / NCTC 10816 / Prevot 55134</strain>
    </source>
</reference>
<evidence type="ECO:0000313" key="15">
    <source>
        <dbReference type="Proteomes" id="UP000000628"/>
    </source>
</evidence>